<evidence type="ECO:0000259" key="2">
    <source>
        <dbReference type="PROSITE" id="PS50948"/>
    </source>
</evidence>
<evidence type="ECO:0000313" key="4">
    <source>
        <dbReference type="Proteomes" id="UP000736672"/>
    </source>
</evidence>
<dbReference type="InterPro" id="IPR003609">
    <property type="entry name" value="Pan_app"/>
</dbReference>
<dbReference type="PROSITE" id="PS50948">
    <property type="entry name" value="PAN"/>
    <property type="match status" value="1"/>
</dbReference>
<evidence type="ECO:0000256" key="1">
    <source>
        <dbReference type="SAM" id="MobiDB-lite"/>
    </source>
</evidence>
<keyword evidence="4" id="KW-1185">Reference proteome</keyword>
<feature type="domain" description="Apple" evidence="2">
    <location>
        <begin position="170"/>
        <end position="252"/>
    </location>
</feature>
<feature type="region of interest" description="Disordered" evidence="1">
    <location>
        <begin position="83"/>
        <end position="116"/>
    </location>
</feature>
<sequence>MGQRKTLKAKDEQFVKGWRILVVSFQLFDVEMAFKMIVGFAVALAAVGADALVCRPGSSSVALSPTLTTSTAILETSSIATVSTSEESTTASTETTGSTTISIASSSTEESTSASSTTSIIISTTAESTSATTTAGVTTTTSIIISTSEEPRSSIATTTTSTTSSEPASCPTEGLVCGDDGHVPPRPGLKYIIPGVSGVEACKAACLEVADCAFFLINRGGSKACTLFRMSKEEAGFQKVPSASHHSYERGCFVC</sequence>
<name>A0A9P9GK24_FUSSL</name>
<feature type="region of interest" description="Disordered" evidence="1">
    <location>
        <begin position="142"/>
        <end position="171"/>
    </location>
</feature>
<accession>A0A9P9GK24</accession>
<organism evidence="3 4">
    <name type="scientific">Fusarium solani</name>
    <name type="common">Filamentous fungus</name>
    <dbReference type="NCBI Taxonomy" id="169388"/>
    <lineage>
        <taxon>Eukaryota</taxon>
        <taxon>Fungi</taxon>
        <taxon>Dikarya</taxon>
        <taxon>Ascomycota</taxon>
        <taxon>Pezizomycotina</taxon>
        <taxon>Sordariomycetes</taxon>
        <taxon>Hypocreomycetidae</taxon>
        <taxon>Hypocreales</taxon>
        <taxon>Nectriaceae</taxon>
        <taxon>Fusarium</taxon>
        <taxon>Fusarium solani species complex</taxon>
    </lineage>
</organism>
<dbReference type="Pfam" id="PF00024">
    <property type="entry name" value="PAN_1"/>
    <property type="match status" value="1"/>
</dbReference>
<dbReference type="OrthoDB" id="10561392at2759"/>
<proteinExistence type="predicted"/>
<comment type="caution">
    <text evidence="3">The sequence shown here is derived from an EMBL/GenBank/DDBJ whole genome shotgun (WGS) entry which is preliminary data.</text>
</comment>
<gene>
    <name evidence="3" type="ORF">B0J15DRAFT_139112</name>
</gene>
<protein>
    <recommendedName>
        <fullName evidence="2">Apple domain-containing protein</fullName>
    </recommendedName>
</protein>
<dbReference type="AlphaFoldDB" id="A0A9P9GK24"/>
<evidence type="ECO:0000313" key="3">
    <source>
        <dbReference type="EMBL" id="KAH7240586.1"/>
    </source>
</evidence>
<dbReference type="EMBL" id="JAGTJS010000020">
    <property type="protein sequence ID" value="KAH7240586.1"/>
    <property type="molecule type" value="Genomic_DNA"/>
</dbReference>
<reference evidence="3" key="1">
    <citation type="journal article" date="2021" name="Nat. Commun.">
        <title>Genetic determinants of endophytism in the Arabidopsis root mycobiome.</title>
        <authorList>
            <person name="Mesny F."/>
            <person name="Miyauchi S."/>
            <person name="Thiergart T."/>
            <person name="Pickel B."/>
            <person name="Atanasova L."/>
            <person name="Karlsson M."/>
            <person name="Huettel B."/>
            <person name="Barry K.W."/>
            <person name="Haridas S."/>
            <person name="Chen C."/>
            <person name="Bauer D."/>
            <person name="Andreopoulos W."/>
            <person name="Pangilinan J."/>
            <person name="LaButti K."/>
            <person name="Riley R."/>
            <person name="Lipzen A."/>
            <person name="Clum A."/>
            <person name="Drula E."/>
            <person name="Henrissat B."/>
            <person name="Kohler A."/>
            <person name="Grigoriev I.V."/>
            <person name="Martin F.M."/>
            <person name="Hacquard S."/>
        </authorList>
    </citation>
    <scope>NUCLEOTIDE SEQUENCE</scope>
    <source>
        <strain evidence="3">FSSC 5 MPI-SDFR-AT-0091</strain>
    </source>
</reference>
<dbReference type="Proteomes" id="UP000736672">
    <property type="component" value="Unassembled WGS sequence"/>
</dbReference>